<feature type="signal peptide" evidence="2">
    <location>
        <begin position="1"/>
        <end position="26"/>
    </location>
</feature>
<sequence>MRPAVFLHHTFVASLLAGALALPAQAVPLTPGSSLDLTNYDLLGVAAGDPNWFGTELRTITQSARETRDGFVDGVGVVPDLYDVAAGITSTVSRTASGRLVFDIAPFASDASLAGGFNNGAQIFRMSGFAGYAIDFAWSDPKTPMHLLAPGISLSADGDEITIDMLAPDIASITPKYESFLFAVDAMDFRLTGDAEVDIVIDSFGTISRTLTGFPAPAVIPLPASGLALILGLVALGAMRRRPAAPPVT</sequence>
<reference evidence="3 4" key="1">
    <citation type="submission" date="2015-09" db="EMBL/GenBank/DDBJ databases">
        <authorList>
            <consortium name="Swine Surveillance"/>
        </authorList>
    </citation>
    <scope>NUCLEOTIDE SEQUENCE [LARGE SCALE GENOMIC DNA]</scope>
    <source>
        <strain evidence="3 4">CECT 5294</strain>
    </source>
</reference>
<keyword evidence="1" id="KW-1133">Transmembrane helix</keyword>
<keyword evidence="1" id="KW-0812">Transmembrane</keyword>
<proteinExistence type="predicted"/>
<evidence type="ECO:0000256" key="1">
    <source>
        <dbReference type="SAM" id="Phobius"/>
    </source>
</evidence>
<evidence type="ECO:0000256" key="2">
    <source>
        <dbReference type="SAM" id="SignalP"/>
    </source>
</evidence>
<evidence type="ECO:0008006" key="5">
    <source>
        <dbReference type="Google" id="ProtNLM"/>
    </source>
</evidence>
<feature type="transmembrane region" description="Helical" evidence="1">
    <location>
        <begin position="218"/>
        <end position="239"/>
    </location>
</feature>
<dbReference type="RefSeq" id="WP_058123065.1">
    <property type="nucleotide sequence ID" value="NZ_CYRX01000016.1"/>
</dbReference>
<feature type="chain" id="PRO_5006062045" description="VPLPA-CTERM protein sorting domain protein" evidence="2">
    <location>
        <begin position="27"/>
        <end position="249"/>
    </location>
</feature>
<keyword evidence="1" id="KW-0472">Membrane</keyword>
<dbReference type="EMBL" id="CYRX01000016">
    <property type="protein sequence ID" value="CUH59982.1"/>
    <property type="molecule type" value="Genomic_DNA"/>
</dbReference>
<organism evidence="3 4">
    <name type="scientific">Thalassobacter stenotrophicus</name>
    <dbReference type="NCBI Taxonomy" id="266809"/>
    <lineage>
        <taxon>Bacteria</taxon>
        <taxon>Pseudomonadati</taxon>
        <taxon>Pseudomonadota</taxon>
        <taxon>Alphaproteobacteria</taxon>
        <taxon>Rhodobacterales</taxon>
        <taxon>Roseobacteraceae</taxon>
        <taxon>Thalassobacter</taxon>
    </lineage>
</organism>
<keyword evidence="2" id="KW-0732">Signal</keyword>
<gene>
    <name evidence="3" type="ORF">THS5294_01271</name>
</gene>
<protein>
    <recommendedName>
        <fullName evidence="5">VPLPA-CTERM protein sorting domain protein</fullName>
    </recommendedName>
</protein>
<evidence type="ECO:0000313" key="3">
    <source>
        <dbReference type="EMBL" id="CUH59982.1"/>
    </source>
</evidence>
<dbReference type="AlphaFoldDB" id="A0A0P1EY40"/>
<name>A0A0P1EY40_9RHOB</name>
<evidence type="ECO:0000313" key="4">
    <source>
        <dbReference type="Proteomes" id="UP000051298"/>
    </source>
</evidence>
<accession>A0A0P1EY40</accession>
<dbReference type="Proteomes" id="UP000051298">
    <property type="component" value="Unassembled WGS sequence"/>
</dbReference>